<gene>
    <name evidence="2" type="ORF">PK35_16800</name>
</gene>
<reference evidence="2 3" key="1">
    <citation type="journal article" date="2015" name="Antonie Van Leeuwenhoek">
        <title>Tamlana nanhaiensis sp. nov., isolated from surface seawater collected from the South China Sea.</title>
        <authorList>
            <person name="Liu X."/>
            <person name="Lai Q."/>
            <person name="Du Y."/>
            <person name="Li G."/>
            <person name="Sun F."/>
            <person name="Shao Z."/>
        </authorList>
    </citation>
    <scope>NUCLEOTIDE SEQUENCE [LARGE SCALE GENOMIC DNA]</scope>
    <source>
        <strain evidence="2 3">FHC16</strain>
    </source>
</reference>
<organism evidence="2 3">
    <name type="scientific">Neotamlana nanhaiensis</name>
    <dbReference type="NCBI Taxonomy" id="1382798"/>
    <lineage>
        <taxon>Bacteria</taxon>
        <taxon>Pseudomonadati</taxon>
        <taxon>Bacteroidota</taxon>
        <taxon>Flavobacteriia</taxon>
        <taxon>Flavobacteriales</taxon>
        <taxon>Flavobacteriaceae</taxon>
        <taxon>Neotamlana</taxon>
    </lineage>
</organism>
<dbReference type="STRING" id="1382798.PK35_16800"/>
<dbReference type="AlphaFoldDB" id="A0A0D7VZL6"/>
<sequence length="185" mass="21679">MKKTLLILFLLFANISCGQVISKTQLESDFLEYSNLISKREYEKAVDFMPTDFWSVYEKNEFLTKMERVGKQMDSISINNIKIVDVSETINSNDKKFRVIKYSSDLVFDSSKISERVIDKYKSQFGIENVKIDTINKLIKIKNSSHMISVYDNGLEKWKYLEFNGQSISKIYGIETWAELNKYVR</sequence>
<proteinExistence type="predicted"/>
<dbReference type="PATRIC" id="fig|1382798.3.peg.2367"/>
<comment type="caution">
    <text evidence="2">The sequence shown here is derived from an EMBL/GenBank/DDBJ whole genome shotgun (WGS) entry which is preliminary data.</text>
</comment>
<evidence type="ECO:0000313" key="3">
    <source>
        <dbReference type="Proteomes" id="UP000032361"/>
    </source>
</evidence>
<dbReference type="OrthoDB" id="982449at2"/>
<dbReference type="RefSeq" id="WP_044627745.1">
    <property type="nucleotide sequence ID" value="NZ_JTDV01000020.1"/>
</dbReference>
<protein>
    <submittedName>
        <fullName evidence="2">Uncharacterized protein</fullName>
    </submittedName>
</protein>
<feature type="chain" id="PRO_5002325326" evidence="1">
    <location>
        <begin position="19"/>
        <end position="185"/>
    </location>
</feature>
<keyword evidence="1" id="KW-0732">Signal</keyword>
<feature type="signal peptide" evidence="1">
    <location>
        <begin position="1"/>
        <end position="18"/>
    </location>
</feature>
<keyword evidence="3" id="KW-1185">Reference proteome</keyword>
<evidence type="ECO:0000313" key="2">
    <source>
        <dbReference type="EMBL" id="KJD31047.1"/>
    </source>
</evidence>
<dbReference type="Proteomes" id="UP000032361">
    <property type="component" value="Unassembled WGS sequence"/>
</dbReference>
<dbReference type="EMBL" id="JTDV01000020">
    <property type="protein sequence ID" value="KJD31047.1"/>
    <property type="molecule type" value="Genomic_DNA"/>
</dbReference>
<accession>A0A0D7VZL6</accession>
<name>A0A0D7VZL6_9FLAO</name>
<evidence type="ECO:0000256" key="1">
    <source>
        <dbReference type="SAM" id="SignalP"/>
    </source>
</evidence>